<dbReference type="Gene3D" id="3.40.50.880">
    <property type="match status" value="1"/>
</dbReference>
<dbReference type="InterPro" id="IPR011697">
    <property type="entry name" value="Peptidase_C26"/>
</dbReference>
<accession>A0A1W1UJU3</accession>
<dbReference type="GO" id="GO:0016811">
    <property type="term" value="F:hydrolase activity, acting on carbon-nitrogen (but not peptide) bonds, in linear amides"/>
    <property type="evidence" value="ECO:0007669"/>
    <property type="project" value="InterPro"/>
</dbReference>
<dbReference type="SUPFAM" id="SSF52317">
    <property type="entry name" value="Class I glutamine amidotransferase-like"/>
    <property type="match status" value="1"/>
</dbReference>
<proteinExistence type="predicted"/>
<dbReference type="STRING" id="695939.SAMN00790413_04544"/>
<evidence type="ECO:0000313" key="1">
    <source>
        <dbReference type="EMBL" id="SMB81337.1"/>
    </source>
</evidence>
<reference evidence="1 2" key="1">
    <citation type="submission" date="2017-04" db="EMBL/GenBank/DDBJ databases">
        <authorList>
            <person name="Afonso C.L."/>
            <person name="Miller P.J."/>
            <person name="Scott M.A."/>
            <person name="Spackman E."/>
            <person name="Goraichik I."/>
            <person name="Dimitrov K.M."/>
            <person name="Suarez D.L."/>
            <person name="Swayne D.E."/>
        </authorList>
    </citation>
    <scope>NUCLEOTIDE SEQUENCE [LARGE SCALE GENOMIC DNA]</scope>
    <source>
        <strain evidence="1 2">KR-140</strain>
    </source>
</reference>
<dbReference type="PROSITE" id="PS51273">
    <property type="entry name" value="GATASE_TYPE_1"/>
    <property type="match status" value="1"/>
</dbReference>
<dbReference type="InterPro" id="IPR044668">
    <property type="entry name" value="PuuD-like"/>
</dbReference>
<dbReference type="Pfam" id="PF07722">
    <property type="entry name" value="Peptidase_C26"/>
    <property type="match status" value="1"/>
</dbReference>
<dbReference type="PANTHER" id="PTHR43235">
    <property type="entry name" value="GLUTAMINE AMIDOTRANSFERASE PB2B2.05-RELATED"/>
    <property type="match status" value="1"/>
</dbReference>
<dbReference type="EMBL" id="FWWU01000005">
    <property type="protein sequence ID" value="SMB81337.1"/>
    <property type="molecule type" value="Genomic_DNA"/>
</dbReference>
<dbReference type="Proteomes" id="UP000192582">
    <property type="component" value="Unassembled WGS sequence"/>
</dbReference>
<evidence type="ECO:0000313" key="2">
    <source>
        <dbReference type="Proteomes" id="UP000192582"/>
    </source>
</evidence>
<dbReference type="RefSeq" id="WP_084045908.1">
    <property type="nucleotide sequence ID" value="NZ_FWWU01000005.1"/>
</dbReference>
<keyword evidence="1" id="KW-0315">Glutamine amidotransferase</keyword>
<gene>
    <name evidence="1" type="ORF">SAMN00790413_04544</name>
</gene>
<dbReference type="OrthoDB" id="7365442at2"/>
<dbReference type="GO" id="GO:0005829">
    <property type="term" value="C:cytosol"/>
    <property type="evidence" value="ECO:0007669"/>
    <property type="project" value="TreeGrafter"/>
</dbReference>
<keyword evidence="1" id="KW-0808">Transferase</keyword>
<sequence>MTFKVGYFRSSRMQEIEFALRSLDPGIKAVEVATPTGLRDIDVLLGGGGPDLNPALYGEADEHCKRFSPDRDLREYQLLDQALEKGIPFLGLCRGAQLLNVLLGGTLYQDVEKQQGGEAIHDGHQVHQVQFSGLGSRYMGKEALVNSNHHQGVKTLASGLTLIGSAPDGLPEAWHTPGAIGVQFHPESLVKDDPRWLAVFRWWLEGAA</sequence>
<dbReference type="AlphaFoldDB" id="A0A1W1UJU3"/>
<dbReference type="GO" id="GO:0016740">
    <property type="term" value="F:transferase activity"/>
    <property type="evidence" value="ECO:0007669"/>
    <property type="project" value="UniProtKB-KW"/>
</dbReference>
<dbReference type="InterPro" id="IPR029062">
    <property type="entry name" value="Class_I_gatase-like"/>
</dbReference>
<keyword evidence="2" id="KW-1185">Reference proteome</keyword>
<name>A0A1W1UJU3_9DEIO</name>
<protein>
    <submittedName>
        <fullName evidence="1">Putative glutamine amidotransferase</fullName>
    </submittedName>
</protein>
<dbReference type="PANTHER" id="PTHR43235:SF1">
    <property type="entry name" value="GLUTAMINE AMIDOTRANSFERASE PB2B2.05-RELATED"/>
    <property type="match status" value="1"/>
</dbReference>
<organism evidence="1 2">
    <name type="scientific">Deinococcus hopiensis KR-140</name>
    <dbReference type="NCBI Taxonomy" id="695939"/>
    <lineage>
        <taxon>Bacteria</taxon>
        <taxon>Thermotogati</taxon>
        <taxon>Deinococcota</taxon>
        <taxon>Deinococci</taxon>
        <taxon>Deinococcales</taxon>
        <taxon>Deinococcaceae</taxon>
        <taxon>Deinococcus</taxon>
    </lineage>
</organism>